<dbReference type="EMBL" id="JAHZIJ010000011">
    <property type="protein sequence ID" value="MBW7476142.1"/>
    <property type="molecule type" value="Genomic_DNA"/>
</dbReference>
<feature type="region of interest" description="Disordered" evidence="1">
    <location>
        <begin position="565"/>
        <end position="599"/>
    </location>
</feature>
<dbReference type="Proteomes" id="UP000812277">
    <property type="component" value="Unassembled WGS sequence"/>
</dbReference>
<gene>
    <name evidence="3" type="ORF">K0T92_15470</name>
</gene>
<feature type="transmembrane region" description="Helical" evidence="2">
    <location>
        <begin position="156"/>
        <end position="175"/>
    </location>
</feature>
<accession>A0ABS7D9F6</accession>
<keyword evidence="2" id="KW-0812">Transmembrane</keyword>
<evidence type="ECO:0000256" key="2">
    <source>
        <dbReference type="SAM" id="Phobius"/>
    </source>
</evidence>
<feature type="compositionally biased region" description="Basic and acidic residues" evidence="1">
    <location>
        <begin position="583"/>
        <end position="593"/>
    </location>
</feature>
<feature type="transmembrane region" description="Helical" evidence="2">
    <location>
        <begin position="126"/>
        <end position="149"/>
    </location>
</feature>
<keyword evidence="3" id="KW-0378">Hydrolase</keyword>
<organism evidence="3 4">
    <name type="scientific">Paenibacillus oenotherae</name>
    <dbReference type="NCBI Taxonomy" id="1435645"/>
    <lineage>
        <taxon>Bacteria</taxon>
        <taxon>Bacillati</taxon>
        <taxon>Bacillota</taxon>
        <taxon>Bacilli</taxon>
        <taxon>Bacillales</taxon>
        <taxon>Paenibacillaceae</taxon>
        <taxon>Paenibacillus</taxon>
    </lineage>
</organism>
<name>A0ABS7D9F6_9BACL</name>
<dbReference type="Gene3D" id="3.40.50.1820">
    <property type="entry name" value="alpha/beta hydrolase"/>
    <property type="match status" value="1"/>
</dbReference>
<evidence type="ECO:0000256" key="1">
    <source>
        <dbReference type="SAM" id="MobiDB-lite"/>
    </source>
</evidence>
<dbReference type="GO" id="GO:0016787">
    <property type="term" value="F:hydrolase activity"/>
    <property type="evidence" value="ECO:0007669"/>
    <property type="project" value="UniProtKB-KW"/>
</dbReference>
<dbReference type="InterPro" id="IPR017395">
    <property type="entry name" value="Chlorophyllase-like"/>
</dbReference>
<dbReference type="InterPro" id="IPR029058">
    <property type="entry name" value="AB_hydrolase_fold"/>
</dbReference>
<feature type="transmembrane region" description="Helical" evidence="2">
    <location>
        <begin position="101"/>
        <end position="120"/>
    </location>
</feature>
<keyword evidence="2" id="KW-0472">Membrane</keyword>
<sequence length="754" mass="83942">METETNITPILTKRSSRIRSWLLSRKRAALRNDTPFWRTSLIGLWLVSCTLLVIASLGMPTGMGAVIDSILAIVLGTIGMAIIAPMAAFLLAVAYLPLPRLYTGGVIYVSSVVFIVFYYANTGILLSAILTGFLTIYGIVSGLTIALLISRRVSRNVKAACVLAVMASVLAYTYWPVLSNEALTAADTSDDRIIEAVNSIQAANPAEQGSYRYSVFAYGSGEDRHRAEFADEASLISDSVDASAYIDNWSKLRAFYWGFDQKELPVNGRVWMPEGEGPYPLVLMVHGNHLMEQFSDEGYAYLGEMLASRGYIAVSVDENFLNYSVWQNIPDDDMKVRAWMLLKHLQQIAAFNNQSGTPFFNRVNLDQVALIGHSRGGQAVAMAADRNRWFTGDRSFQGLDKTVRIQAVVAIAPTDKSVNKQSAALRNVHYLSLQGAMDGDVNNFYGERQYLRTSFTSSSDKFKATLYIGEANHSQFNTEWGSMDDSLPGGLLLNREGMLEPEEQRQVAKVYISAFLETALHGKKEYTALFRDYRTGLAWLPEATYFNRFENNSFRAIARFDEDRNGTTGTRGVTAEASGLKWSEQKAEDRDGNSKGTRGLQLEWEDRGSYTLHIPELRSSILRTSASSSLTFALTSLEHELEGAEEQEAEWTAPAIEIELESGNGESVRLPLAHFMPVLPLPRTDFTLYSWMEERVKNGKYKEATEPVFQTFLLPLGHFKQANSKFDPSGITRVTFYFGGTRGKVMLDDIGITD</sequence>
<evidence type="ECO:0000313" key="4">
    <source>
        <dbReference type="Proteomes" id="UP000812277"/>
    </source>
</evidence>
<keyword evidence="4" id="KW-1185">Reference proteome</keyword>
<feature type="transmembrane region" description="Helical" evidence="2">
    <location>
        <begin position="70"/>
        <end position="94"/>
    </location>
</feature>
<dbReference type="PANTHER" id="PTHR33428">
    <property type="entry name" value="CHLOROPHYLLASE-2, CHLOROPLASTIC"/>
    <property type="match status" value="1"/>
</dbReference>
<evidence type="ECO:0000313" key="3">
    <source>
        <dbReference type="EMBL" id="MBW7476142.1"/>
    </source>
</evidence>
<dbReference type="PANTHER" id="PTHR33428:SF2">
    <property type="entry name" value="CHLOROPHYLLASE-2"/>
    <property type="match status" value="1"/>
</dbReference>
<dbReference type="Pfam" id="PF07224">
    <property type="entry name" value="Chlorophyllase"/>
    <property type="match status" value="1"/>
</dbReference>
<dbReference type="SUPFAM" id="SSF53474">
    <property type="entry name" value="alpha/beta-Hydrolases"/>
    <property type="match status" value="1"/>
</dbReference>
<comment type="caution">
    <text evidence="3">The sequence shown here is derived from an EMBL/GenBank/DDBJ whole genome shotgun (WGS) entry which is preliminary data.</text>
</comment>
<protein>
    <submittedName>
        <fullName evidence="3">Alpha/beta hydrolase</fullName>
    </submittedName>
</protein>
<feature type="transmembrane region" description="Helical" evidence="2">
    <location>
        <begin position="35"/>
        <end position="58"/>
    </location>
</feature>
<reference evidence="3 4" key="1">
    <citation type="submission" date="2021-07" db="EMBL/GenBank/DDBJ databases">
        <title>Paenibacillus radiodurans sp. nov., isolated from the southeastern edge of Tengger Desert.</title>
        <authorList>
            <person name="Zhang G."/>
        </authorList>
    </citation>
    <scope>NUCLEOTIDE SEQUENCE [LARGE SCALE GENOMIC DNA]</scope>
    <source>
        <strain evidence="3 4">DT7-4</strain>
    </source>
</reference>
<keyword evidence="2" id="KW-1133">Transmembrane helix</keyword>
<dbReference type="RefSeq" id="WP_219873384.1">
    <property type="nucleotide sequence ID" value="NZ_JAHZIJ010000011.1"/>
</dbReference>
<proteinExistence type="predicted"/>